<evidence type="ECO:0000313" key="1">
    <source>
        <dbReference type="EMBL" id="KAK7523893.1"/>
    </source>
</evidence>
<name>A0ABR1KYG2_9PEZI</name>
<proteinExistence type="predicted"/>
<protein>
    <recommendedName>
        <fullName evidence="3">Secreted protein</fullName>
    </recommendedName>
</protein>
<dbReference type="EMBL" id="JBBPHU010000001">
    <property type="protein sequence ID" value="KAK7523893.1"/>
    <property type="molecule type" value="Genomic_DNA"/>
</dbReference>
<evidence type="ECO:0000313" key="2">
    <source>
        <dbReference type="Proteomes" id="UP001363622"/>
    </source>
</evidence>
<organism evidence="1 2">
    <name type="scientific">Phyllosticta citriasiana</name>
    <dbReference type="NCBI Taxonomy" id="595635"/>
    <lineage>
        <taxon>Eukaryota</taxon>
        <taxon>Fungi</taxon>
        <taxon>Dikarya</taxon>
        <taxon>Ascomycota</taxon>
        <taxon>Pezizomycotina</taxon>
        <taxon>Dothideomycetes</taxon>
        <taxon>Dothideomycetes incertae sedis</taxon>
        <taxon>Botryosphaeriales</taxon>
        <taxon>Phyllostictaceae</taxon>
        <taxon>Phyllosticta</taxon>
    </lineage>
</organism>
<gene>
    <name evidence="1" type="ORF">IWZ03DRAFT_365835</name>
</gene>
<reference evidence="1 2" key="1">
    <citation type="submission" date="2024-04" db="EMBL/GenBank/DDBJ databases">
        <title>Phyllosticta paracitricarpa is synonymous to the EU quarantine fungus P. citricarpa based on phylogenomic analyses.</title>
        <authorList>
            <consortium name="Lawrence Berkeley National Laboratory"/>
            <person name="Van Ingen-Buijs V.A."/>
            <person name="Van Westerhoven A.C."/>
            <person name="Haridas S."/>
            <person name="Skiadas P."/>
            <person name="Martin F."/>
            <person name="Groenewald J.Z."/>
            <person name="Crous P.W."/>
            <person name="Seidl M.F."/>
        </authorList>
    </citation>
    <scope>NUCLEOTIDE SEQUENCE [LARGE SCALE GENOMIC DNA]</scope>
    <source>
        <strain evidence="1 2">CBS 123371</strain>
    </source>
</reference>
<accession>A0ABR1KYG2</accession>
<comment type="caution">
    <text evidence="1">The sequence shown here is derived from an EMBL/GenBank/DDBJ whole genome shotgun (WGS) entry which is preliminary data.</text>
</comment>
<sequence length="73" mass="8228">MVVLYCLYLTAGLTRRGRGFRRGPKEDDKPGHVATERCFWPFLLRSAVEGFVCIVWLAVVDPICAERAVRCGV</sequence>
<keyword evidence="2" id="KW-1185">Reference proteome</keyword>
<dbReference type="Proteomes" id="UP001363622">
    <property type="component" value="Unassembled WGS sequence"/>
</dbReference>
<evidence type="ECO:0008006" key="3">
    <source>
        <dbReference type="Google" id="ProtNLM"/>
    </source>
</evidence>